<reference evidence="3" key="1">
    <citation type="submission" date="2017-09" db="EMBL/GenBank/DDBJ databases">
        <title>Depth-based differentiation of microbial function through sediment-hosted aquifers and enrichment of novel symbionts in the deep terrestrial subsurface.</title>
        <authorList>
            <person name="Probst A.J."/>
            <person name="Ladd B."/>
            <person name="Jarett J.K."/>
            <person name="Geller-Mcgrath D.E."/>
            <person name="Sieber C.M.K."/>
            <person name="Emerson J.B."/>
            <person name="Anantharaman K."/>
            <person name="Thomas B.C."/>
            <person name="Malmstrom R."/>
            <person name="Stieglmeier M."/>
            <person name="Klingl A."/>
            <person name="Woyke T."/>
            <person name="Ryan C.M."/>
            <person name="Banfield J.F."/>
        </authorList>
    </citation>
    <scope>NUCLEOTIDE SEQUENCE [LARGE SCALE GENOMIC DNA]</scope>
</reference>
<evidence type="ECO:0000259" key="1">
    <source>
        <dbReference type="Pfam" id="PF01541"/>
    </source>
</evidence>
<dbReference type="EMBL" id="PFWH01000133">
    <property type="protein sequence ID" value="PJA62900.1"/>
    <property type="molecule type" value="Genomic_DNA"/>
</dbReference>
<name>A0A2M7YIW0_9BACT</name>
<dbReference type="Gene3D" id="3.40.1440.10">
    <property type="entry name" value="GIY-YIG endonuclease"/>
    <property type="match status" value="1"/>
</dbReference>
<dbReference type="Pfam" id="PF01541">
    <property type="entry name" value="GIY-YIG"/>
    <property type="match status" value="1"/>
</dbReference>
<dbReference type="Proteomes" id="UP000229026">
    <property type="component" value="Unassembled WGS sequence"/>
</dbReference>
<sequence length="79" mass="9449">MERRLKQHRNKESFYTKKFSGIEMVYTEIFLKRSEVKKREKQVKKWSVAKKRALILGDKQGLIALSKCREVVDDSCDRE</sequence>
<organism evidence="2 3">
    <name type="scientific">Candidatus Portnoybacteria bacterium CG_4_9_14_3_um_filter_44_9</name>
    <dbReference type="NCBI Taxonomy" id="1974806"/>
    <lineage>
        <taxon>Bacteria</taxon>
        <taxon>Candidatus Portnoyibacteriota</taxon>
    </lineage>
</organism>
<protein>
    <recommendedName>
        <fullName evidence="1">GIY-YIG domain-containing protein</fullName>
    </recommendedName>
</protein>
<accession>A0A2M7YIW0</accession>
<comment type="caution">
    <text evidence="2">The sequence shown here is derived from an EMBL/GenBank/DDBJ whole genome shotgun (WGS) entry which is preliminary data.</text>
</comment>
<gene>
    <name evidence="2" type="ORF">CO161_03965</name>
</gene>
<feature type="domain" description="GIY-YIG" evidence="1">
    <location>
        <begin position="2"/>
        <end position="51"/>
    </location>
</feature>
<proteinExistence type="predicted"/>
<evidence type="ECO:0000313" key="2">
    <source>
        <dbReference type="EMBL" id="PJA62900.1"/>
    </source>
</evidence>
<dbReference type="InterPro" id="IPR035901">
    <property type="entry name" value="GIY-YIG_endonuc_sf"/>
</dbReference>
<evidence type="ECO:0000313" key="3">
    <source>
        <dbReference type="Proteomes" id="UP000229026"/>
    </source>
</evidence>
<dbReference type="AlphaFoldDB" id="A0A2M7YIW0"/>
<dbReference type="InterPro" id="IPR000305">
    <property type="entry name" value="GIY-YIG_endonuc"/>
</dbReference>